<accession>A0AAV5KEF7</accession>
<feature type="compositionally biased region" description="Basic and acidic residues" evidence="1">
    <location>
        <begin position="642"/>
        <end position="725"/>
    </location>
</feature>
<proteinExistence type="predicted"/>
<feature type="compositionally biased region" description="Polar residues" evidence="1">
    <location>
        <begin position="84"/>
        <end position="98"/>
    </location>
</feature>
<feature type="region of interest" description="Disordered" evidence="1">
    <location>
        <begin position="343"/>
        <end position="383"/>
    </location>
</feature>
<comment type="caution">
    <text evidence="2">The sequence shown here is derived from an EMBL/GenBank/DDBJ whole genome shotgun (WGS) entry which is preliminary data.</text>
</comment>
<feature type="region of interest" description="Disordered" evidence="1">
    <location>
        <begin position="1"/>
        <end position="20"/>
    </location>
</feature>
<feature type="region of interest" description="Disordered" evidence="1">
    <location>
        <begin position="436"/>
        <end position="503"/>
    </location>
</feature>
<protein>
    <submittedName>
        <fullName evidence="2">Uncharacterized protein</fullName>
    </submittedName>
</protein>
<name>A0AAV5KEF7_9ROSI</name>
<feature type="region of interest" description="Disordered" evidence="1">
    <location>
        <begin position="58"/>
        <end position="99"/>
    </location>
</feature>
<reference evidence="2 3" key="1">
    <citation type="journal article" date="2021" name="Commun. Biol.">
        <title>The genome of Shorea leprosula (Dipterocarpaceae) highlights the ecological relevance of drought in aseasonal tropical rainforests.</title>
        <authorList>
            <person name="Ng K.K.S."/>
            <person name="Kobayashi M.J."/>
            <person name="Fawcett J.A."/>
            <person name="Hatakeyama M."/>
            <person name="Paape T."/>
            <person name="Ng C.H."/>
            <person name="Ang C.C."/>
            <person name="Tnah L.H."/>
            <person name="Lee C.T."/>
            <person name="Nishiyama T."/>
            <person name="Sese J."/>
            <person name="O'Brien M.J."/>
            <person name="Copetti D."/>
            <person name="Mohd Noor M.I."/>
            <person name="Ong R.C."/>
            <person name="Putra M."/>
            <person name="Sireger I.Z."/>
            <person name="Indrioko S."/>
            <person name="Kosugi Y."/>
            <person name="Izuno A."/>
            <person name="Isagi Y."/>
            <person name="Lee S.L."/>
            <person name="Shimizu K.K."/>
        </authorList>
    </citation>
    <scope>NUCLEOTIDE SEQUENCE [LARGE SCALE GENOMIC DNA]</scope>
    <source>
        <strain evidence="2">214</strain>
    </source>
</reference>
<evidence type="ECO:0000313" key="3">
    <source>
        <dbReference type="Proteomes" id="UP001054252"/>
    </source>
</evidence>
<feature type="compositionally biased region" description="Basic and acidic residues" evidence="1">
    <location>
        <begin position="603"/>
        <end position="635"/>
    </location>
</feature>
<sequence>MQEQKLQSQFMPMGRPEDQNCFHDQYQQAVGTHYQDTQQQSLSTSNYQQFPALAALPHRPPMMYPQESLPGSSAPSYNIADGHQTFQVKDGTSASDSNAGFLHQESLPTASSIHLQEVSSSHSSVSEKEGLADQNQQLYKPMVSSVQESQQQFQPSVPAAGGSGTIELSFTFGSQAVYPTADPSDQPLDCAPRVNELDPHMHSSLAPLHGLVGAERSIDSVTAAPSINAWAPSVVYPPIPPVLPSGAQHDPSMVVPCPLSASGHAAPPFGRFPGPSFQPKVPTASAPFPLGTGPSAHPASAFPGDTYGSVSERPKKASVPNWLKEEIIKNKAAIAKSSLEYPKEGTQSIEDEGVDKSFGKGDQADSKSVDSSRSTEEEDDNEDYVQAARTAAINREIKRILTEVLLKVTDELFDEIATKVLSEDDLTVEVHDKILNSRSSPPAMPTAKASARVVVPGKGKESDGVGLSEKSSSSSAGDVLGLGNYADDDDDDETRNSRIPETRNNAVLQISSIKKVSETMLDAFENGYSHVESDEHYGSEKNLESDLTQKNNNKNAFFTGLSGNGPDRGRDFSHSSKGVPQNDINGSWMNGTSGEKVMTTSELPEKGIGKKSSKDDSEGRESGLKSDRGDDKVSGREVGISRIREDENRKRQDERHLRKEKADDRNDLKEPGVKTEKNAKEYESQRQSNHHDAKDEKKDSEKYHRASVTEEVDRKGEHAKEEVTSRHNLGSDSSRHKKRRTSSPSYRGRSSKDNSGSHANDTNDETSDDSKRKLHSRRPNLAPSPVRSRRRYLYHYFTTLPCVLL</sequence>
<keyword evidence="3" id="KW-1185">Reference proteome</keyword>
<evidence type="ECO:0000256" key="1">
    <source>
        <dbReference type="SAM" id="MobiDB-lite"/>
    </source>
</evidence>
<feature type="compositionally biased region" description="Basic and acidic residues" evidence="1">
    <location>
        <begin position="354"/>
        <end position="375"/>
    </location>
</feature>
<dbReference type="Proteomes" id="UP001054252">
    <property type="component" value="Unassembled WGS sequence"/>
</dbReference>
<gene>
    <name evidence="2" type="ORF">SLEP1_g32774</name>
</gene>
<dbReference type="EMBL" id="BPVZ01000061">
    <property type="protein sequence ID" value="GKV22977.1"/>
    <property type="molecule type" value="Genomic_DNA"/>
</dbReference>
<evidence type="ECO:0000313" key="2">
    <source>
        <dbReference type="EMBL" id="GKV22977.1"/>
    </source>
</evidence>
<dbReference type="InterPro" id="IPR031937">
    <property type="entry name" value="PNISR"/>
</dbReference>
<dbReference type="AlphaFoldDB" id="A0AAV5KEF7"/>
<feature type="compositionally biased region" description="Polar residues" evidence="1">
    <location>
        <begin position="575"/>
        <end position="602"/>
    </location>
</feature>
<feature type="region of interest" description="Disordered" evidence="1">
    <location>
        <begin position="553"/>
        <end position="785"/>
    </location>
</feature>
<feature type="compositionally biased region" description="Polar residues" evidence="1">
    <location>
        <begin position="1"/>
        <end position="10"/>
    </location>
</feature>
<dbReference type="Pfam" id="PF15996">
    <property type="entry name" value="PNISR"/>
    <property type="match status" value="1"/>
</dbReference>
<organism evidence="2 3">
    <name type="scientific">Rubroshorea leprosula</name>
    <dbReference type="NCBI Taxonomy" id="152421"/>
    <lineage>
        <taxon>Eukaryota</taxon>
        <taxon>Viridiplantae</taxon>
        <taxon>Streptophyta</taxon>
        <taxon>Embryophyta</taxon>
        <taxon>Tracheophyta</taxon>
        <taxon>Spermatophyta</taxon>
        <taxon>Magnoliopsida</taxon>
        <taxon>eudicotyledons</taxon>
        <taxon>Gunneridae</taxon>
        <taxon>Pentapetalae</taxon>
        <taxon>rosids</taxon>
        <taxon>malvids</taxon>
        <taxon>Malvales</taxon>
        <taxon>Dipterocarpaceae</taxon>
        <taxon>Rubroshorea</taxon>
    </lineage>
</organism>